<organism evidence="2 3">
    <name type="scientific">Crepidotus variabilis</name>
    <dbReference type="NCBI Taxonomy" id="179855"/>
    <lineage>
        <taxon>Eukaryota</taxon>
        <taxon>Fungi</taxon>
        <taxon>Dikarya</taxon>
        <taxon>Basidiomycota</taxon>
        <taxon>Agaricomycotina</taxon>
        <taxon>Agaricomycetes</taxon>
        <taxon>Agaricomycetidae</taxon>
        <taxon>Agaricales</taxon>
        <taxon>Agaricineae</taxon>
        <taxon>Crepidotaceae</taxon>
        <taxon>Crepidotus</taxon>
    </lineage>
</organism>
<dbReference type="Gene3D" id="2.60.120.650">
    <property type="entry name" value="Cupin"/>
    <property type="match status" value="1"/>
</dbReference>
<feature type="region of interest" description="Disordered" evidence="1">
    <location>
        <begin position="196"/>
        <end position="228"/>
    </location>
</feature>
<proteinExistence type="predicted"/>
<dbReference type="OrthoDB" id="3062275at2759"/>
<comment type="caution">
    <text evidence="2">The sequence shown here is derived from an EMBL/GenBank/DDBJ whole genome shotgun (WGS) entry which is preliminary data.</text>
</comment>
<accession>A0A9P6EI90</accession>
<name>A0A9P6EI90_9AGAR</name>
<feature type="compositionally biased region" description="Basic and acidic residues" evidence="1">
    <location>
        <begin position="32"/>
        <end position="41"/>
    </location>
</feature>
<feature type="region of interest" description="Disordered" evidence="1">
    <location>
        <begin position="16"/>
        <end position="154"/>
    </location>
</feature>
<dbReference type="Proteomes" id="UP000807306">
    <property type="component" value="Unassembled WGS sequence"/>
</dbReference>
<sequence>MPAHDIISLALTAFLDPPGNSPPVPISTNHTDATDFSRRDVLQLLLPNKAPHGSDGSTSAREPSPHRTPPTMRIPDNVLMGMAEGQGPSKPMDLDVKDPPPPPPVQPWIAANSTSQSNELNEGSRSSGTSSESEDVEVEDMRPPPSNTLKRPGENIRITLPRVKGTQLGPGHPTTRRSSRLGEGLLDIAMTAGEGRALRSSTKTTGIANSNAGPSLHTGTTKRSAKKRKRALTVNETVGSEGRDAFQILSKRIHLDLQAGNTPDDPICIDVDQYSLFNFAGEKLEHLQSDLQPICPPRQSKRVTTTRPLQVWDAALTHHNFLPRFHHEEELIKFVHLMESVSNSYINDLPKHVASPKESCFHILEYSDYSRLKDSDVLSLLRDKCIVVRNMDWPEMKFDREGLATLSPLDAIISIQDLTLPLPKDGSDRIQNGTLAQMLEASERDGSGKALNALSFPFANADSERSCFDRAPQASCRIAWKNTSGTVYPREAAMPLSDVHWGLAATGGAMSLWHIDSDGLGTTIDVRVGEKLWIVGSDEEDKFNRLGLLLSDTFDLDVPPQSFATKAILLTANTRLIMRPNVVHAVFTPKNTICHGSHFYTTSTMQATLASLIHGFVCHSYITNISHPKTRVFLRRLCHLYHRGLVLRLPMTDAEKSHLPALNAASGASANIDEVVNFLSVIALSIFANALDPRTYMASGQGKDAELTEQQYLIMDRYDVNAIPEEERKEISTCRGAGLDALAWFRRTYQVTTIDNNVRLDLPSIFFVHIARSLLRYKYAAEVNSISAAGGCLSHQLLIQIESALHLDPQLWALWSSYGKDGWLDDELRDIRKVEVQEGLLSTGSANFGEEGEVADICMGSEEGEIEEESDRRVEVPKYSVQTVQESTPTNWRQEVLGLPDKTKYVVNRTPYQHAHGDFDYTSCQRAGETSLDWAYATGALLRKASEALGIKDHLSELEQSGP</sequence>
<evidence type="ECO:0000313" key="3">
    <source>
        <dbReference type="Proteomes" id="UP000807306"/>
    </source>
</evidence>
<dbReference type="EMBL" id="MU157845">
    <property type="protein sequence ID" value="KAF9529560.1"/>
    <property type="molecule type" value="Genomic_DNA"/>
</dbReference>
<dbReference type="AlphaFoldDB" id="A0A9P6EI90"/>
<evidence type="ECO:0000313" key="2">
    <source>
        <dbReference type="EMBL" id="KAF9529560.1"/>
    </source>
</evidence>
<feature type="compositionally biased region" description="Polar residues" evidence="1">
    <location>
        <begin position="111"/>
        <end position="121"/>
    </location>
</feature>
<evidence type="ECO:0000256" key="1">
    <source>
        <dbReference type="SAM" id="MobiDB-lite"/>
    </source>
</evidence>
<protein>
    <recommendedName>
        <fullName evidence="4">JmjC domain-containing protein</fullName>
    </recommendedName>
</protein>
<reference evidence="2" key="1">
    <citation type="submission" date="2020-11" db="EMBL/GenBank/DDBJ databases">
        <authorList>
            <consortium name="DOE Joint Genome Institute"/>
            <person name="Ahrendt S."/>
            <person name="Riley R."/>
            <person name="Andreopoulos W."/>
            <person name="Labutti K."/>
            <person name="Pangilinan J."/>
            <person name="Ruiz-Duenas F.J."/>
            <person name="Barrasa J.M."/>
            <person name="Sanchez-Garcia M."/>
            <person name="Camarero S."/>
            <person name="Miyauchi S."/>
            <person name="Serrano A."/>
            <person name="Linde D."/>
            <person name="Babiker R."/>
            <person name="Drula E."/>
            <person name="Ayuso-Fernandez I."/>
            <person name="Pacheco R."/>
            <person name="Padilla G."/>
            <person name="Ferreira P."/>
            <person name="Barriuso J."/>
            <person name="Kellner H."/>
            <person name="Castanera R."/>
            <person name="Alfaro M."/>
            <person name="Ramirez L."/>
            <person name="Pisabarro A.G."/>
            <person name="Kuo A."/>
            <person name="Tritt A."/>
            <person name="Lipzen A."/>
            <person name="He G."/>
            <person name="Yan M."/>
            <person name="Ng V."/>
            <person name="Cullen D."/>
            <person name="Martin F."/>
            <person name="Rosso M.-N."/>
            <person name="Henrissat B."/>
            <person name="Hibbett D."/>
            <person name="Martinez A.T."/>
            <person name="Grigoriev I.V."/>
        </authorList>
    </citation>
    <scope>NUCLEOTIDE SEQUENCE</scope>
    <source>
        <strain evidence="2">CBS 506.95</strain>
    </source>
</reference>
<evidence type="ECO:0008006" key="4">
    <source>
        <dbReference type="Google" id="ProtNLM"/>
    </source>
</evidence>
<keyword evidence="3" id="KW-1185">Reference proteome</keyword>
<feature type="compositionally biased region" description="Polar residues" evidence="1">
    <location>
        <begin position="199"/>
        <end position="221"/>
    </location>
</feature>
<gene>
    <name evidence="2" type="ORF">CPB83DRAFT_852312</name>
</gene>